<reference evidence="2" key="1">
    <citation type="submission" date="2022-11" db="UniProtKB">
        <authorList>
            <consortium name="WormBaseParasite"/>
        </authorList>
    </citation>
    <scope>IDENTIFICATION</scope>
</reference>
<dbReference type="WBParaSite" id="JU765_v2.g18995.t1">
    <property type="protein sequence ID" value="JU765_v2.g18995.t1"/>
    <property type="gene ID" value="JU765_v2.g18995"/>
</dbReference>
<organism evidence="1 2">
    <name type="scientific">Panagrolaimus sp. JU765</name>
    <dbReference type="NCBI Taxonomy" id="591449"/>
    <lineage>
        <taxon>Eukaryota</taxon>
        <taxon>Metazoa</taxon>
        <taxon>Ecdysozoa</taxon>
        <taxon>Nematoda</taxon>
        <taxon>Chromadorea</taxon>
        <taxon>Rhabditida</taxon>
        <taxon>Tylenchina</taxon>
        <taxon>Panagrolaimomorpha</taxon>
        <taxon>Panagrolaimoidea</taxon>
        <taxon>Panagrolaimidae</taxon>
        <taxon>Panagrolaimus</taxon>
    </lineage>
</organism>
<evidence type="ECO:0000313" key="2">
    <source>
        <dbReference type="WBParaSite" id="JU765_v2.g18995.t1"/>
    </source>
</evidence>
<dbReference type="Proteomes" id="UP000887576">
    <property type="component" value="Unplaced"/>
</dbReference>
<accession>A0AC34QSX5</accession>
<evidence type="ECO:0000313" key="1">
    <source>
        <dbReference type="Proteomes" id="UP000887576"/>
    </source>
</evidence>
<sequence length="597" mass="70285">MVPIKLKHFIGIVFFLRVISKEIIFDANNRDYEKVGKISEISSTSVSWDFIALSNEHPSKGIDNIQKRQLAFRGQILNVNNSDSFMHNTFEDFNYTDLNEYDQMSDYRRLINDLLDPEYYEKIVHPRKNFQEPTRINLSMSLYQILEVNEHLQSLVVNVWMVQDWYDEFLDWNPEDYGNIKQFIVPYNEIFVPDTYLYNSESLEQKRTEALMNVIVTSGYKRNDSKGAAVQLMFPAIYKLSCRLNVKNFPYDQQNCSFIISSWTRDKGTLDYWPKIDTVNLKNFAENNEWEVISFEFQRQEMMYKCCPNPWVMLYAHLVIRRRPLYYIINLVIPTSIITVVAVTGFFTPSSSSLERNEKLYLGINTLLTLLIMMLMVCNTMPSTSNYVPLMGWYYMGIIGAIVVGTFMATIVLFIHGKKNQLEPIPAFVRKLLYNKFVSFLILEPPLALIDIWTEYGFITETRIPSKEIEFNVFNEIQKNATFPSVCSKASITSNYNHERKLASLTKQYDHRMRYRERQQRQRRETIVSAAEFLATGSQNNARTVKKQKMMRRCALEWEFLANFIDRILLFIFCLITFAFFSLLAFFDRLFDVNVIH</sequence>
<protein>
    <submittedName>
        <fullName evidence="2">Uncharacterized protein</fullName>
    </submittedName>
</protein>
<proteinExistence type="predicted"/>
<name>A0AC34QSX5_9BILA</name>